<dbReference type="InterPro" id="IPR043128">
    <property type="entry name" value="Rev_trsase/Diguanyl_cyclase"/>
</dbReference>
<reference evidence="4" key="2">
    <citation type="submission" date="2022-01" db="EMBL/GenBank/DDBJ databases">
        <authorList>
            <person name="Yamashiro T."/>
            <person name="Shiraishi A."/>
            <person name="Satake H."/>
            <person name="Nakayama K."/>
        </authorList>
    </citation>
    <scope>NUCLEOTIDE SEQUENCE</scope>
</reference>
<evidence type="ECO:0000259" key="3">
    <source>
        <dbReference type="Pfam" id="PF17919"/>
    </source>
</evidence>
<keyword evidence="1" id="KW-0511">Multifunctional enzyme</keyword>
<dbReference type="CDD" id="cd01647">
    <property type="entry name" value="RT_LTR"/>
    <property type="match status" value="1"/>
</dbReference>
<feature type="domain" description="Reverse transcriptase" evidence="2">
    <location>
        <begin position="172"/>
        <end position="226"/>
    </location>
</feature>
<name>A0ABQ5AU22_9ASTR</name>
<dbReference type="Pfam" id="PF17919">
    <property type="entry name" value="RT_RNaseH_2"/>
    <property type="match status" value="1"/>
</dbReference>
<dbReference type="Gene3D" id="3.30.70.270">
    <property type="match status" value="3"/>
</dbReference>
<evidence type="ECO:0000313" key="4">
    <source>
        <dbReference type="EMBL" id="GJT05970.1"/>
    </source>
</evidence>
<keyword evidence="5" id="KW-1185">Reference proteome</keyword>
<dbReference type="Proteomes" id="UP001151760">
    <property type="component" value="Unassembled WGS sequence"/>
</dbReference>
<dbReference type="PANTHER" id="PTHR37984:SF5">
    <property type="entry name" value="PROTEIN NYNRIN-LIKE"/>
    <property type="match status" value="1"/>
</dbReference>
<reference evidence="4" key="1">
    <citation type="journal article" date="2022" name="Int. J. Mol. Sci.">
        <title>Draft Genome of Tanacetum Coccineum: Genomic Comparison of Closely Related Tanacetum-Family Plants.</title>
        <authorList>
            <person name="Yamashiro T."/>
            <person name="Shiraishi A."/>
            <person name="Nakayama K."/>
            <person name="Satake H."/>
        </authorList>
    </citation>
    <scope>NUCLEOTIDE SEQUENCE</scope>
</reference>
<dbReference type="PANTHER" id="PTHR37984">
    <property type="entry name" value="PROTEIN CBG26694"/>
    <property type="match status" value="1"/>
</dbReference>
<evidence type="ECO:0000313" key="5">
    <source>
        <dbReference type="Proteomes" id="UP001151760"/>
    </source>
</evidence>
<feature type="domain" description="Reverse transcriptase/retrotransposon-derived protein RNase H-like" evidence="3">
    <location>
        <begin position="288"/>
        <end position="370"/>
    </location>
</feature>
<dbReference type="InterPro" id="IPR043502">
    <property type="entry name" value="DNA/RNA_pol_sf"/>
</dbReference>
<dbReference type="Pfam" id="PF00078">
    <property type="entry name" value="RVT_1"/>
    <property type="match status" value="1"/>
</dbReference>
<organism evidence="4 5">
    <name type="scientific">Tanacetum coccineum</name>
    <dbReference type="NCBI Taxonomy" id="301880"/>
    <lineage>
        <taxon>Eukaryota</taxon>
        <taxon>Viridiplantae</taxon>
        <taxon>Streptophyta</taxon>
        <taxon>Embryophyta</taxon>
        <taxon>Tracheophyta</taxon>
        <taxon>Spermatophyta</taxon>
        <taxon>Magnoliopsida</taxon>
        <taxon>eudicotyledons</taxon>
        <taxon>Gunneridae</taxon>
        <taxon>Pentapetalae</taxon>
        <taxon>asterids</taxon>
        <taxon>campanulids</taxon>
        <taxon>Asterales</taxon>
        <taxon>Asteraceae</taxon>
        <taxon>Asteroideae</taxon>
        <taxon>Anthemideae</taxon>
        <taxon>Anthemidinae</taxon>
        <taxon>Tanacetum</taxon>
    </lineage>
</organism>
<dbReference type="InterPro" id="IPR000477">
    <property type="entry name" value="RT_dom"/>
</dbReference>
<accession>A0ABQ5AU22</accession>
<dbReference type="InterPro" id="IPR041577">
    <property type="entry name" value="RT_RNaseH_2"/>
</dbReference>
<dbReference type="Gene3D" id="3.10.10.10">
    <property type="entry name" value="HIV Type 1 Reverse Transcriptase, subunit A, domain 1"/>
    <property type="match status" value="1"/>
</dbReference>
<gene>
    <name evidence="4" type="ORF">Tco_0840432</name>
</gene>
<dbReference type="InterPro" id="IPR050951">
    <property type="entry name" value="Retrovirus_Pol_polyprotein"/>
</dbReference>
<evidence type="ECO:0000259" key="2">
    <source>
        <dbReference type="Pfam" id="PF00078"/>
    </source>
</evidence>
<sequence length="370" mass="41794">MSKLVSQTENVQVSSLCCVEQSATLHLMQCSEGQDINLTEELNQLLEEYADVFTMPKELPSYISFDHKIPLKTDNVSINIRPYRYPPTQKNTIETMIKELLDLGIVRPSNSPFSSPIVMVKKKDGSWWMCIDYRHLNKNTVKDKFPIPVIEELIDELHGAMVFSKLDLRKLILVFFDDILVYSPSQHDHIQHLKLVLQTMRDNTLFAKKSKCVFGTTQVEYLGHVISAQGVSTDPSKIIAMQSWPIPSTLKQLRGVLGLTGYYRRFIKGYASISQPLTTLLKKNAFQWSPQAQASFEALKQTMIQSHVLALPNFVEEFVIETDASGIGIGAALQQNKHPVAYLSKALAPKHQSLSTYEKEILAVVLALQK</sequence>
<dbReference type="EMBL" id="BQNB010012629">
    <property type="protein sequence ID" value="GJT05970.1"/>
    <property type="molecule type" value="Genomic_DNA"/>
</dbReference>
<dbReference type="SUPFAM" id="SSF56672">
    <property type="entry name" value="DNA/RNA polymerases"/>
    <property type="match status" value="1"/>
</dbReference>
<comment type="caution">
    <text evidence="4">The sequence shown here is derived from an EMBL/GenBank/DDBJ whole genome shotgun (WGS) entry which is preliminary data.</text>
</comment>
<protein>
    <submittedName>
        <fullName evidence="4">Retrovirus-related pol polyprotein from transposon 17.6</fullName>
    </submittedName>
</protein>
<proteinExistence type="predicted"/>
<evidence type="ECO:0000256" key="1">
    <source>
        <dbReference type="ARBA" id="ARBA00023268"/>
    </source>
</evidence>